<dbReference type="GO" id="GO:0016301">
    <property type="term" value="F:kinase activity"/>
    <property type="evidence" value="ECO:0007669"/>
    <property type="project" value="UniProtKB-UniRule"/>
</dbReference>
<comment type="similarity">
    <text evidence="1 2">Belongs to the fructosamine kinase family.</text>
</comment>
<dbReference type="PANTHER" id="PTHR12149">
    <property type="entry name" value="FRUCTOSAMINE 3 KINASE-RELATED PROTEIN"/>
    <property type="match status" value="1"/>
</dbReference>
<organism evidence="3 4">
    <name type="scientific">Christiangramia echinicola</name>
    <dbReference type="NCBI Taxonomy" id="279359"/>
    <lineage>
        <taxon>Bacteria</taxon>
        <taxon>Pseudomonadati</taxon>
        <taxon>Bacteroidota</taxon>
        <taxon>Flavobacteriia</taxon>
        <taxon>Flavobacteriales</taxon>
        <taxon>Flavobacteriaceae</taxon>
        <taxon>Christiangramia</taxon>
    </lineage>
</organism>
<sequence>MSVSDQRRILEQIAKDLDLKLTDYSVLSGGDINKVFLMETSSGKFVIKLNHANRFPGMFDAEKTGLEKLLEADVIDIPKPIKTGKVDSQSYLVLEYKNPGQKTSDFWEIFGEQLAKLHQKTSSSFGLDTNNYIGSLPQYNEKRNSASEFYIEMRLEPQIKMAVENGFQLNVSERFYSNCKNTIPDEPSSLVHGDLWNGNYLVNSQGRPCLIDPAVAFAPREMDLGMMHLFGGFDDRLFKVYEETFPLQVGWRERLDLWKLYYLLVHLNIFGSGYRSQVTSIISKYR</sequence>
<dbReference type="SUPFAM" id="SSF56112">
    <property type="entry name" value="Protein kinase-like (PK-like)"/>
    <property type="match status" value="1"/>
</dbReference>
<dbReference type="Gene3D" id="3.30.200.20">
    <property type="entry name" value="Phosphorylase Kinase, domain 1"/>
    <property type="match status" value="1"/>
</dbReference>
<evidence type="ECO:0000256" key="2">
    <source>
        <dbReference type="PIRNR" id="PIRNR006221"/>
    </source>
</evidence>
<dbReference type="InterPro" id="IPR011009">
    <property type="entry name" value="Kinase-like_dom_sf"/>
</dbReference>
<dbReference type="PIRSF" id="PIRSF006221">
    <property type="entry name" value="Ketosamine-3-kinase"/>
    <property type="match status" value="1"/>
</dbReference>
<reference evidence="3 4" key="1">
    <citation type="submission" date="2016-10" db="EMBL/GenBank/DDBJ databases">
        <authorList>
            <person name="Varghese N."/>
            <person name="Submissions S."/>
        </authorList>
    </citation>
    <scope>NUCLEOTIDE SEQUENCE [LARGE SCALE GENOMIC DNA]</scope>
    <source>
        <strain evidence="3 4">Mar_2010_102</strain>
    </source>
</reference>
<dbReference type="RefSeq" id="WP_089661442.1">
    <property type="nucleotide sequence ID" value="NZ_LT629745.1"/>
</dbReference>
<dbReference type="Proteomes" id="UP000198858">
    <property type="component" value="Chromosome I"/>
</dbReference>
<dbReference type="STRING" id="1250231.SAMN04488552_0877"/>
<dbReference type="Pfam" id="PF03881">
    <property type="entry name" value="Fructosamin_kin"/>
    <property type="match status" value="1"/>
</dbReference>
<evidence type="ECO:0000313" key="4">
    <source>
        <dbReference type="Proteomes" id="UP000198858"/>
    </source>
</evidence>
<evidence type="ECO:0000313" key="3">
    <source>
        <dbReference type="EMBL" id="SDR75469.1"/>
    </source>
</evidence>
<accession>A0A1H1LNL8</accession>
<dbReference type="EMBL" id="LT629745">
    <property type="protein sequence ID" value="SDR75469.1"/>
    <property type="molecule type" value="Genomic_DNA"/>
</dbReference>
<protein>
    <recommendedName>
        <fullName evidence="5">Protein kinase domain-containing protein</fullName>
    </recommendedName>
</protein>
<keyword evidence="2" id="KW-0418">Kinase</keyword>
<keyword evidence="4" id="KW-1185">Reference proteome</keyword>
<evidence type="ECO:0008006" key="5">
    <source>
        <dbReference type="Google" id="ProtNLM"/>
    </source>
</evidence>
<gene>
    <name evidence="3" type="ORF">SAMN04488552_0877</name>
</gene>
<keyword evidence="2" id="KW-0808">Transferase</keyword>
<dbReference type="InterPro" id="IPR016477">
    <property type="entry name" value="Fructo-/Ketosamine-3-kinase"/>
</dbReference>
<name>A0A1H1LNL8_9FLAO</name>
<proteinExistence type="inferred from homology"/>
<dbReference type="PANTHER" id="PTHR12149:SF8">
    <property type="entry name" value="PROTEIN-RIBULOSAMINE 3-KINASE"/>
    <property type="match status" value="1"/>
</dbReference>
<dbReference type="Gene3D" id="3.90.1200.10">
    <property type="match status" value="1"/>
</dbReference>
<evidence type="ECO:0000256" key="1">
    <source>
        <dbReference type="ARBA" id="ARBA00009460"/>
    </source>
</evidence>
<dbReference type="AlphaFoldDB" id="A0A1H1LNL8"/>